<protein>
    <submittedName>
        <fullName evidence="2">Uncharacterized protein</fullName>
    </submittedName>
</protein>
<name>A0ABD1XZU9_9MARC</name>
<dbReference type="EMBL" id="JBHFFA010000007">
    <property type="protein sequence ID" value="KAL2613033.1"/>
    <property type="molecule type" value="Genomic_DNA"/>
</dbReference>
<evidence type="ECO:0000313" key="3">
    <source>
        <dbReference type="Proteomes" id="UP001605036"/>
    </source>
</evidence>
<feature type="compositionally biased region" description="Basic residues" evidence="1">
    <location>
        <begin position="50"/>
        <end position="59"/>
    </location>
</feature>
<feature type="region of interest" description="Disordered" evidence="1">
    <location>
        <begin position="18"/>
        <end position="87"/>
    </location>
</feature>
<evidence type="ECO:0000313" key="2">
    <source>
        <dbReference type="EMBL" id="KAL2613033.1"/>
    </source>
</evidence>
<gene>
    <name evidence="2" type="ORF">R1flu_024725</name>
</gene>
<proteinExistence type="predicted"/>
<sequence>MIPEAGIPVIVEAVLNEEGGPSAATAEAELDQRGTKRKQDTPKTPADKPKARRKQKTMKKPSETIELSDKSQEAKQEEETVLPKDTL</sequence>
<feature type="compositionally biased region" description="Basic and acidic residues" evidence="1">
    <location>
        <begin position="30"/>
        <end position="49"/>
    </location>
</feature>
<feature type="compositionally biased region" description="Basic and acidic residues" evidence="1">
    <location>
        <begin position="60"/>
        <end position="87"/>
    </location>
</feature>
<dbReference type="AlphaFoldDB" id="A0ABD1XZU9"/>
<dbReference type="Proteomes" id="UP001605036">
    <property type="component" value="Unassembled WGS sequence"/>
</dbReference>
<organism evidence="2 3">
    <name type="scientific">Riccia fluitans</name>
    <dbReference type="NCBI Taxonomy" id="41844"/>
    <lineage>
        <taxon>Eukaryota</taxon>
        <taxon>Viridiplantae</taxon>
        <taxon>Streptophyta</taxon>
        <taxon>Embryophyta</taxon>
        <taxon>Marchantiophyta</taxon>
        <taxon>Marchantiopsida</taxon>
        <taxon>Marchantiidae</taxon>
        <taxon>Marchantiales</taxon>
        <taxon>Ricciaceae</taxon>
        <taxon>Riccia</taxon>
    </lineage>
</organism>
<keyword evidence="3" id="KW-1185">Reference proteome</keyword>
<comment type="caution">
    <text evidence="2">The sequence shown here is derived from an EMBL/GenBank/DDBJ whole genome shotgun (WGS) entry which is preliminary data.</text>
</comment>
<evidence type="ECO:0000256" key="1">
    <source>
        <dbReference type="SAM" id="MobiDB-lite"/>
    </source>
</evidence>
<reference evidence="2 3" key="1">
    <citation type="submission" date="2024-09" db="EMBL/GenBank/DDBJ databases">
        <title>Chromosome-scale assembly of Riccia fluitans.</title>
        <authorList>
            <person name="Paukszto L."/>
            <person name="Sawicki J."/>
            <person name="Karawczyk K."/>
            <person name="Piernik-Szablinska J."/>
            <person name="Szczecinska M."/>
            <person name="Mazdziarz M."/>
        </authorList>
    </citation>
    <scope>NUCLEOTIDE SEQUENCE [LARGE SCALE GENOMIC DNA]</scope>
    <source>
        <strain evidence="2">Rf_01</strain>
        <tissue evidence="2">Aerial parts of the thallus</tissue>
    </source>
</reference>
<accession>A0ABD1XZU9</accession>